<keyword evidence="3" id="KW-0645">Protease</keyword>
<evidence type="ECO:0000256" key="7">
    <source>
        <dbReference type="ARBA" id="ARBA00023049"/>
    </source>
</evidence>
<evidence type="ECO:0000256" key="3">
    <source>
        <dbReference type="ARBA" id="ARBA00022670"/>
    </source>
</evidence>
<evidence type="ECO:0000313" key="13">
    <source>
        <dbReference type="Proteomes" id="UP000595362"/>
    </source>
</evidence>
<evidence type="ECO:0000313" key="12">
    <source>
        <dbReference type="EMBL" id="QQG36166.1"/>
    </source>
</evidence>
<dbReference type="PROSITE" id="PS00143">
    <property type="entry name" value="INSULINASE"/>
    <property type="match status" value="1"/>
</dbReference>
<keyword evidence="5" id="KW-0378">Hydrolase</keyword>
<dbReference type="GO" id="GO:0006508">
    <property type="term" value="P:proteolysis"/>
    <property type="evidence" value="ECO:0007669"/>
    <property type="project" value="UniProtKB-KW"/>
</dbReference>
<keyword evidence="7" id="KW-0482">Metalloprotease</keyword>
<dbReference type="Pfam" id="PF00675">
    <property type="entry name" value="Peptidase_M16"/>
    <property type="match status" value="1"/>
</dbReference>
<dbReference type="EMBL" id="CP066681">
    <property type="protein sequence ID" value="QQG36166.1"/>
    <property type="molecule type" value="Genomic_DNA"/>
</dbReference>
<keyword evidence="6" id="KW-0862">Zinc</keyword>
<reference evidence="12 13" key="1">
    <citation type="submission" date="2020-07" db="EMBL/GenBank/DDBJ databases">
        <title>Huge and variable diversity of episymbiotic CPR bacteria and DPANN archaea in groundwater ecosystems.</title>
        <authorList>
            <person name="He C.Y."/>
            <person name="Keren R."/>
            <person name="Whittaker M."/>
            <person name="Farag I.F."/>
            <person name="Doudna J."/>
            <person name="Cate J.H.D."/>
            <person name="Banfield J.F."/>
        </authorList>
    </citation>
    <scope>NUCLEOTIDE SEQUENCE [LARGE SCALE GENOMIC DNA]</scope>
    <source>
        <strain evidence="12">NC_groundwater_70_Ag_B-0.1um_54_66</strain>
    </source>
</reference>
<proteinExistence type="inferred from homology"/>
<protein>
    <submittedName>
        <fullName evidence="12">Insulinase family protein</fullName>
    </submittedName>
</protein>
<keyword evidence="4" id="KW-0479">Metal-binding</keyword>
<feature type="domain" description="Peptidase M16 C-terminal" evidence="11">
    <location>
        <begin position="203"/>
        <end position="378"/>
    </location>
</feature>
<keyword evidence="9" id="KW-0732">Signal</keyword>
<evidence type="ECO:0000256" key="4">
    <source>
        <dbReference type="ARBA" id="ARBA00022723"/>
    </source>
</evidence>
<name>A0A7T5UGQ9_9BACT</name>
<accession>A0A7T5UGQ9</accession>
<evidence type="ECO:0000256" key="2">
    <source>
        <dbReference type="ARBA" id="ARBA00007261"/>
    </source>
</evidence>
<dbReference type="PANTHER" id="PTHR43690:SF17">
    <property type="entry name" value="PROTEIN YHJJ"/>
    <property type="match status" value="1"/>
</dbReference>
<feature type="domain" description="Peptidase M16 N-terminal" evidence="10">
    <location>
        <begin position="45"/>
        <end position="190"/>
    </location>
</feature>
<evidence type="ECO:0000256" key="8">
    <source>
        <dbReference type="RuleBase" id="RU004447"/>
    </source>
</evidence>
<dbReference type="AlphaFoldDB" id="A0A7T5UGQ9"/>
<organism evidence="12 13">
    <name type="scientific">Micavibrio aeruginosavorus</name>
    <dbReference type="NCBI Taxonomy" id="349221"/>
    <lineage>
        <taxon>Bacteria</taxon>
        <taxon>Pseudomonadati</taxon>
        <taxon>Bdellovibrionota</taxon>
        <taxon>Bdellovibrionia</taxon>
        <taxon>Bdellovibrionales</taxon>
        <taxon>Pseudobdellovibrionaceae</taxon>
        <taxon>Micavibrio</taxon>
    </lineage>
</organism>
<evidence type="ECO:0000256" key="6">
    <source>
        <dbReference type="ARBA" id="ARBA00022833"/>
    </source>
</evidence>
<dbReference type="SUPFAM" id="SSF63411">
    <property type="entry name" value="LuxS/MPP-like metallohydrolase"/>
    <property type="match status" value="2"/>
</dbReference>
<evidence type="ECO:0000259" key="10">
    <source>
        <dbReference type="Pfam" id="PF00675"/>
    </source>
</evidence>
<evidence type="ECO:0000256" key="9">
    <source>
        <dbReference type="SAM" id="SignalP"/>
    </source>
</evidence>
<dbReference type="InterPro" id="IPR050626">
    <property type="entry name" value="Peptidase_M16"/>
</dbReference>
<feature type="signal peptide" evidence="9">
    <location>
        <begin position="1"/>
        <end position="23"/>
    </location>
</feature>
<dbReference type="Proteomes" id="UP000595362">
    <property type="component" value="Chromosome"/>
</dbReference>
<evidence type="ECO:0000256" key="5">
    <source>
        <dbReference type="ARBA" id="ARBA00022801"/>
    </source>
</evidence>
<comment type="similarity">
    <text evidence="2 8">Belongs to the peptidase M16 family.</text>
</comment>
<dbReference type="Gene3D" id="3.30.830.10">
    <property type="entry name" value="Metalloenzyme, LuxS/M16 peptidase-like"/>
    <property type="match status" value="2"/>
</dbReference>
<dbReference type="InterPro" id="IPR007863">
    <property type="entry name" value="Peptidase_M16_C"/>
</dbReference>
<evidence type="ECO:0000256" key="1">
    <source>
        <dbReference type="ARBA" id="ARBA00001947"/>
    </source>
</evidence>
<dbReference type="GO" id="GO:0046872">
    <property type="term" value="F:metal ion binding"/>
    <property type="evidence" value="ECO:0007669"/>
    <property type="project" value="UniProtKB-KW"/>
</dbReference>
<dbReference type="GO" id="GO:0004222">
    <property type="term" value="F:metalloendopeptidase activity"/>
    <property type="evidence" value="ECO:0007669"/>
    <property type="project" value="InterPro"/>
</dbReference>
<evidence type="ECO:0000259" key="11">
    <source>
        <dbReference type="Pfam" id="PF05193"/>
    </source>
</evidence>
<gene>
    <name evidence="12" type="ORF">HYS17_11870</name>
</gene>
<dbReference type="InterPro" id="IPR011765">
    <property type="entry name" value="Pept_M16_N"/>
</dbReference>
<dbReference type="PANTHER" id="PTHR43690">
    <property type="entry name" value="NARDILYSIN"/>
    <property type="match status" value="1"/>
</dbReference>
<dbReference type="InterPro" id="IPR011249">
    <property type="entry name" value="Metalloenz_LuxS/M16"/>
</dbReference>
<comment type="cofactor">
    <cofactor evidence="1">
        <name>Zn(2+)</name>
        <dbReference type="ChEBI" id="CHEBI:29105"/>
    </cofactor>
</comment>
<sequence length="470" mass="51822">MKTLCRLLAVVALLILPPLPVAAQNAAPEKVYNAERFTLKNGMEVVVIPNHRAPVVTHMLWYKVGAADEPRGLSGMAHYLEHLLFKGTPTLPPGEYSRRIRALGGDDNAFTANDYTAFFESIAVEHLETVMKMQADRMMNTSPPPADFTAEQKVVLEERRQRTENDPKGFFAEQLKALLFINHPYGIPVIGWEHEVAALAWPEIESFYKRHYGPNNAILVVSGDITAAQLKPLAERYYGPLKPIALPGRVWTKVPPMIALPQLTLHHPDIRQPLFMRIYRAPSLPQSRAEGRALSLLTEILNGSAATRLYKSIVVEKKLATSVGFDYDGIKISDGAIWISASPADGVSLETLEAAIDEELRKLIRDGVTDQELAEAKIRMQDSAAFARDSLSGPAMTVGQVLAVGLTLDDAEYWPRDIESVTRDQVQAAAKTYLDPDDIGQRPYISGYLLPEKTAAASAEPAIANTPEQP</sequence>
<dbReference type="Pfam" id="PF05193">
    <property type="entry name" value="Peptidase_M16_C"/>
    <property type="match status" value="1"/>
</dbReference>
<feature type="chain" id="PRO_5032764734" evidence="9">
    <location>
        <begin position="24"/>
        <end position="470"/>
    </location>
</feature>
<dbReference type="InterPro" id="IPR001431">
    <property type="entry name" value="Pept_M16_Zn_BS"/>
</dbReference>